<dbReference type="GO" id="GO:0007034">
    <property type="term" value="P:vacuolar transport"/>
    <property type="evidence" value="ECO:0007669"/>
    <property type="project" value="UniProtKB-ARBA"/>
</dbReference>
<dbReference type="PANTHER" id="PTHR15921">
    <property type="entry name" value="PRE-MRNA CLEAVAGE COMPLEX II"/>
    <property type="match status" value="1"/>
</dbReference>
<name>W9CRQ8_SCLBF</name>
<dbReference type="InterPro" id="IPR008942">
    <property type="entry name" value="ENTH_VHS"/>
</dbReference>
<feature type="compositionally biased region" description="Basic and acidic residues" evidence="2">
    <location>
        <begin position="655"/>
        <end position="672"/>
    </location>
</feature>
<dbReference type="HOGENOM" id="CLU_015606_0_0_1"/>
<dbReference type="FunFam" id="1.25.40.90:FF:000016">
    <property type="entry name" value="mRNA cleavage factor complex component Pcf11"/>
    <property type="match status" value="1"/>
</dbReference>
<evidence type="ECO:0000259" key="3">
    <source>
        <dbReference type="PROSITE" id="PS50179"/>
    </source>
</evidence>
<dbReference type="InterPro" id="IPR047415">
    <property type="entry name" value="Pcf11_CID"/>
</dbReference>
<feature type="region of interest" description="Disordered" evidence="2">
    <location>
        <begin position="558"/>
        <end position="580"/>
    </location>
</feature>
<dbReference type="Pfam" id="PF04818">
    <property type="entry name" value="CID"/>
    <property type="match status" value="1"/>
</dbReference>
<feature type="compositionally biased region" description="Polar residues" evidence="2">
    <location>
        <begin position="563"/>
        <end position="580"/>
    </location>
</feature>
<reference evidence="5 6" key="1">
    <citation type="journal article" date="2014" name="Genome Announc.">
        <title>Draft genome sequence of Sclerotinia borealis, a psychrophilic plant pathogenic fungus.</title>
        <authorList>
            <person name="Mardanov A.V."/>
            <person name="Beletsky A.V."/>
            <person name="Kadnikov V.V."/>
            <person name="Ignatov A.N."/>
            <person name="Ravin N.V."/>
        </authorList>
    </citation>
    <scope>NUCLEOTIDE SEQUENCE [LARGE SCALE GENOMIC DNA]</scope>
    <source>
        <strain evidence="6">F-4157</strain>
    </source>
</reference>
<dbReference type="OrthoDB" id="343582at2759"/>
<dbReference type="GO" id="GO:0005737">
    <property type="term" value="C:cytoplasm"/>
    <property type="evidence" value="ECO:0007669"/>
    <property type="project" value="TreeGrafter"/>
</dbReference>
<comment type="caution">
    <text evidence="5">The sequence shown here is derived from an EMBL/GenBank/DDBJ whole genome shotgun (WGS) entry which is preliminary data.</text>
</comment>
<feature type="domain" description="VHS" evidence="3">
    <location>
        <begin position="49"/>
        <end position="126"/>
    </location>
</feature>
<dbReference type="GO" id="GO:0000993">
    <property type="term" value="F:RNA polymerase II complex binding"/>
    <property type="evidence" value="ECO:0007669"/>
    <property type="project" value="InterPro"/>
</dbReference>
<organism evidence="5 6">
    <name type="scientific">Sclerotinia borealis (strain F-4128)</name>
    <dbReference type="NCBI Taxonomy" id="1432307"/>
    <lineage>
        <taxon>Eukaryota</taxon>
        <taxon>Fungi</taxon>
        <taxon>Dikarya</taxon>
        <taxon>Ascomycota</taxon>
        <taxon>Pezizomycotina</taxon>
        <taxon>Leotiomycetes</taxon>
        <taxon>Helotiales</taxon>
        <taxon>Sclerotiniaceae</taxon>
        <taxon>Sclerotinia</taxon>
    </lineage>
</organism>
<dbReference type="GO" id="GO:0006369">
    <property type="term" value="P:termination of RNA polymerase II transcription"/>
    <property type="evidence" value="ECO:0007669"/>
    <property type="project" value="InterPro"/>
</dbReference>
<protein>
    <recommendedName>
        <fullName evidence="7">CID domain-containing protein</fullName>
    </recommendedName>
</protein>
<dbReference type="PROSITE" id="PS51391">
    <property type="entry name" value="CID"/>
    <property type="match status" value="1"/>
</dbReference>
<evidence type="ECO:0008006" key="7">
    <source>
        <dbReference type="Google" id="ProtNLM"/>
    </source>
</evidence>
<feature type="compositionally biased region" description="Pro residues" evidence="2">
    <location>
        <begin position="186"/>
        <end position="203"/>
    </location>
</feature>
<keyword evidence="6" id="KW-1185">Reference proteome</keyword>
<dbReference type="GO" id="GO:0031124">
    <property type="term" value="P:mRNA 3'-end processing"/>
    <property type="evidence" value="ECO:0007669"/>
    <property type="project" value="InterPro"/>
</dbReference>
<dbReference type="InterPro" id="IPR054127">
    <property type="entry name" value="Pcf11_C"/>
</dbReference>
<dbReference type="STRING" id="1432307.W9CRQ8"/>
<dbReference type="Proteomes" id="UP000019487">
    <property type="component" value="Unassembled WGS sequence"/>
</dbReference>
<dbReference type="GO" id="GO:0035091">
    <property type="term" value="F:phosphatidylinositol binding"/>
    <property type="evidence" value="ECO:0007669"/>
    <property type="project" value="InterPro"/>
</dbReference>
<dbReference type="GO" id="GO:0016192">
    <property type="term" value="P:vesicle-mediated transport"/>
    <property type="evidence" value="ECO:0007669"/>
    <property type="project" value="UniProtKB-ARBA"/>
</dbReference>
<dbReference type="EMBL" id="AYSA01000040">
    <property type="protein sequence ID" value="ESZ98546.1"/>
    <property type="molecule type" value="Genomic_DNA"/>
</dbReference>
<feature type="region of interest" description="Disordered" evidence="2">
    <location>
        <begin position="640"/>
        <end position="672"/>
    </location>
</feature>
<dbReference type="Gene3D" id="1.25.40.90">
    <property type="match status" value="1"/>
</dbReference>
<dbReference type="SUPFAM" id="SSF48464">
    <property type="entry name" value="ENTH/VHS domain"/>
    <property type="match status" value="1"/>
</dbReference>
<dbReference type="InterPro" id="IPR021605">
    <property type="entry name" value="Pcf11_Clp1-ID"/>
</dbReference>
<dbReference type="GO" id="GO:0005849">
    <property type="term" value="C:mRNA cleavage factor complex"/>
    <property type="evidence" value="ECO:0007669"/>
    <property type="project" value="InterPro"/>
</dbReference>
<dbReference type="PANTHER" id="PTHR15921:SF3">
    <property type="entry name" value="PRE-MRNA CLEAVAGE COMPLEX 2 PROTEIN PCF11"/>
    <property type="match status" value="1"/>
</dbReference>
<feature type="region of interest" description="Disordered" evidence="2">
    <location>
        <begin position="147"/>
        <end position="251"/>
    </location>
</feature>
<comment type="subunit">
    <text evidence="1">Component of the ESCRT-0 complex composed of HSE1 and VPS27.</text>
</comment>
<dbReference type="PROSITE" id="PS50179">
    <property type="entry name" value="VHS"/>
    <property type="match status" value="1"/>
</dbReference>
<feature type="domain" description="CID" evidence="4">
    <location>
        <begin position="6"/>
        <end position="144"/>
    </location>
</feature>
<feature type="compositionally biased region" description="Pro residues" evidence="2">
    <location>
        <begin position="329"/>
        <end position="343"/>
    </location>
</feature>
<dbReference type="AlphaFoldDB" id="W9CRQ8"/>
<proteinExistence type="predicted"/>
<evidence type="ECO:0000313" key="5">
    <source>
        <dbReference type="EMBL" id="ESZ98546.1"/>
    </source>
</evidence>
<gene>
    <name evidence="5" type="ORF">SBOR_1078</name>
</gene>
<feature type="compositionally biased region" description="Low complexity" evidence="2">
    <location>
        <begin position="227"/>
        <end position="250"/>
    </location>
</feature>
<sequence length="672" mass="74214">MSFGVPSDEVAEDYKKALEDLTMNSRYEISNLTVIAKENTEHALAISEALKNHIKQTSPQKKLPAFYVLDSVVKNVGTPYTLFFGRQLYSTFMEAYALVSHDVRRKMDEMLKTWKEPVPGSIDTRPVFPPEVTRPIENALIKARTSALQQEQLRSQQQLMSRGRTAVGQAPYRNTPTPPNSSRQPLYPPPGHPGYPQQYPPPVNGQYNNQANGHMQHGLPQRPPPVQQYSQQSDSSASWQQSQSQGYQSSEASVDVLNRDISNLITSSKAEFAQSPYDSSIQTRLKALLDLQTILQTQRLPSDQIAMIKDQVAQLSRASQPAPKITSPRPAPVATPTPQPQPQPTLSSLLGPGGLAALLARQSTAPQIPTPPPRAAVATRSPQAQLSLPLQMPFQPAPPTPVSASVSTPTANPNSLLERLRAAGMLPTVPAVSSTPIQQPSVLGGTIPPGFPPSLPFIIAPPVSRTPFLEIPNDVVLKPASLKMFRPHLIFSLYEKLGAPCTQCGRRFQSDAEGRKKKTAHMDWHFRVHQRMAEAEKRGQHRSWYVDELDWIKSREPEDDQFNDTMDNTHGSGGSSSTANAKPKLQYLAVPDDPALAGSVCPICQEKFEMKWLDDAQEFVWMDAKKVGDRIYHGSCYAEATKDRGTPEPTVLGKRKAEDQESVLRTKIKTES</sequence>
<dbReference type="InterPro" id="IPR045154">
    <property type="entry name" value="PCF11-like"/>
</dbReference>
<dbReference type="SMART" id="SM00582">
    <property type="entry name" value="RPR"/>
    <property type="match status" value="1"/>
</dbReference>
<feature type="region of interest" description="Disordered" evidence="2">
    <location>
        <begin position="316"/>
        <end position="351"/>
    </location>
</feature>
<dbReference type="GO" id="GO:0043130">
    <property type="term" value="F:ubiquitin binding"/>
    <property type="evidence" value="ECO:0007669"/>
    <property type="project" value="InterPro"/>
</dbReference>
<feature type="compositionally biased region" description="Low complexity" evidence="2">
    <location>
        <begin position="147"/>
        <end position="164"/>
    </location>
</feature>
<dbReference type="InterPro" id="IPR002014">
    <property type="entry name" value="VHS_dom"/>
</dbReference>
<evidence type="ECO:0000313" key="6">
    <source>
        <dbReference type="Proteomes" id="UP000019487"/>
    </source>
</evidence>
<feature type="compositionally biased region" description="Polar residues" evidence="2">
    <location>
        <begin position="172"/>
        <end position="183"/>
    </location>
</feature>
<evidence type="ECO:0000256" key="2">
    <source>
        <dbReference type="SAM" id="MobiDB-lite"/>
    </source>
</evidence>
<dbReference type="CDD" id="cd16982">
    <property type="entry name" value="CID_Pcf11"/>
    <property type="match status" value="1"/>
</dbReference>
<dbReference type="Pfam" id="PF11526">
    <property type="entry name" value="Pfc11_Clp1_ID"/>
    <property type="match status" value="1"/>
</dbReference>
<accession>W9CRQ8</accession>
<dbReference type="GO" id="GO:0003729">
    <property type="term" value="F:mRNA binding"/>
    <property type="evidence" value="ECO:0007669"/>
    <property type="project" value="InterPro"/>
</dbReference>
<dbReference type="InterPro" id="IPR006569">
    <property type="entry name" value="CID_dom"/>
</dbReference>
<evidence type="ECO:0000256" key="1">
    <source>
        <dbReference type="ARBA" id="ARBA00011446"/>
    </source>
</evidence>
<evidence type="ECO:0000259" key="4">
    <source>
        <dbReference type="PROSITE" id="PS51391"/>
    </source>
</evidence>
<dbReference type="Pfam" id="PF21936">
    <property type="entry name" value="Pcf11_C"/>
    <property type="match status" value="1"/>
</dbReference>